<accession>A0A2A4I3Q9</accession>
<evidence type="ECO:0000256" key="7">
    <source>
        <dbReference type="SAM" id="Phobius"/>
    </source>
</evidence>
<name>A0A2A4I3Q9_9SPHN</name>
<dbReference type="Pfam" id="PF00535">
    <property type="entry name" value="Glycos_transf_2"/>
    <property type="match status" value="1"/>
</dbReference>
<proteinExistence type="predicted"/>
<dbReference type="PANTHER" id="PTHR48090">
    <property type="entry name" value="UNDECAPRENYL-PHOSPHATE 4-DEOXY-4-FORMAMIDO-L-ARABINOSE TRANSFERASE-RELATED"/>
    <property type="match status" value="1"/>
</dbReference>
<evidence type="ECO:0000256" key="5">
    <source>
        <dbReference type="ARBA" id="ARBA00022989"/>
    </source>
</evidence>
<dbReference type="GO" id="GO:0016757">
    <property type="term" value="F:glycosyltransferase activity"/>
    <property type="evidence" value="ECO:0007669"/>
    <property type="project" value="UniProtKB-KW"/>
</dbReference>
<keyword evidence="2" id="KW-0328">Glycosyltransferase</keyword>
<dbReference type="GO" id="GO:0005886">
    <property type="term" value="C:plasma membrane"/>
    <property type="evidence" value="ECO:0007669"/>
    <property type="project" value="TreeGrafter"/>
</dbReference>
<dbReference type="InterPro" id="IPR050256">
    <property type="entry name" value="Glycosyltransferase_2"/>
</dbReference>
<keyword evidence="4 7" id="KW-0812">Transmembrane</keyword>
<evidence type="ECO:0000256" key="1">
    <source>
        <dbReference type="ARBA" id="ARBA00004141"/>
    </source>
</evidence>
<evidence type="ECO:0000256" key="3">
    <source>
        <dbReference type="ARBA" id="ARBA00022679"/>
    </source>
</evidence>
<dbReference type="InterPro" id="IPR029044">
    <property type="entry name" value="Nucleotide-diphossugar_trans"/>
</dbReference>
<feature type="domain" description="Glycosyltransferase 2-like" evidence="8">
    <location>
        <begin position="29"/>
        <end position="193"/>
    </location>
</feature>
<dbReference type="SUPFAM" id="SSF53448">
    <property type="entry name" value="Nucleotide-diphospho-sugar transferases"/>
    <property type="match status" value="1"/>
</dbReference>
<sequence>MSLQVVGEQRRRAFGSDSAAGVRPAVTLSLIVPVKDEEQAIRPFLARTVPILDALPGVPSWEIVFIDDGSTDATLPQLIIASRGDARIKILSLSRNFGKEAALSAGLDHAAGQAVIPIDVDMQDPPEAIADMVARWQQGFEVVYGVRNDRCSDSRAKRLTSALFYKLHNMISDDPIPEHAGDFRLLDRSVVEVIRQLPERNRFMKGIFAWSGFRQSSVEYARDPRTVGETKFSYLKLVRLAIDGITASSTVPLRIWSYIGGAIALLAFLYAAFIVADTMLFGPSVNGYPSIIVAIMFFGGIQLISLGVLGEYVGRILIETKQRPLYVLRTSIGMEG</sequence>
<feature type="transmembrane region" description="Helical" evidence="7">
    <location>
        <begin position="288"/>
        <end position="313"/>
    </location>
</feature>
<keyword evidence="10" id="KW-1185">Reference proteome</keyword>
<protein>
    <submittedName>
        <fullName evidence="9">Glycosyltransferase</fullName>
    </submittedName>
</protein>
<keyword evidence="3 9" id="KW-0808">Transferase</keyword>
<comment type="subcellular location">
    <subcellularLocation>
        <location evidence="1">Membrane</location>
        <topology evidence="1">Multi-pass membrane protein</topology>
    </subcellularLocation>
</comment>
<dbReference type="EMBL" id="NWVC01000010">
    <property type="protein sequence ID" value="PCG13271.1"/>
    <property type="molecule type" value="Genomic_DNA"/>
</dbReference>
<keyword evidence="5 7" id="KW-1133">Transmembrane helix</keyword>
<dbReference type="Gene3D" id="3.90.550.10">
    <property type="entry name" value="Spore Coat Polysaccharide Biosynthesis Protein SpsA, Chain A"/>
    <property type="match status" value="1"/>
</dbReference>
<dbReference type="RefSeq" id="WP_083957039.1">
    <property type="nucleotide sequence ID" value="NZ_JBHIWA010000070.1"/>
</dbReference>
<dbReference type="CDD" id="cd04187">
    <property type="entry name" value="DPM1_like_bac"/>
    <property type="match status" value="1"/>
</dbReference>
<dbReference type="AlphaFoldDB" id="A0A2A4I3Q9"/>
<evidence type="ECO:0000313" key="9">
    <source>
        <dbReference type="EMBL" id="PCG13271.1"/>
    </source>
</evidence>
<organism evidence="9 10">
    <name type="scientific">Sphingomonas adhaesiva</name>
    <dbReference type="NCBI Taxonomy" id="28212"/>
    <lineage>
        <taxon>Bacteria</taxon>
        <taxon>Pseudomonadati</taxon>
        <taxon>Pseudomonadota</taxon>
        <taxon>Alphaproteobacteria</taxon>
        <taxon>Sphingomonadales</taxon>
        <taxon>Sphingomonadaceae</taxon>
        <taxon>Sphingomonas</taxon>
    </lineage>
</organism>
<evidence type="ECO:0000256" key="6">
    <source>
        <dbReference type="ARBA" id="ARBA00023136"/>
    </source>
</evidence>
<comment type="caution">
    <text evidence="9">The sequence shown here is derived from an EMBL/GenBank/DDBJ whole genome shotgun (WGS) entry which is preliminary data.</text>
</comment>
<dbReference type="Proteomes" id="UP000218323">
    <property type="component" value="Unassembled WGS sequence"/>
</dbReference>
<evidence type="ECO:0000256" key="4">
    <source>
        <dbReference type="ARBA" id="ARBA00022692"/>
    </source>
</evidence>
<dbReference type="PANTHER" id="PTHR48090:SF1">
    <property type="entry name" value="PROPHAGE BACTOPRENOL GLUCOSYL TRANSFERASE HOMOLOG"/>
    <property type="match status" value="1"/>
</dbReference>
<gene>
    <name evidence="9" type="ORF">COA07_15740</name>
</gene>
<evidence type="ECO:0000313" key="10">
    <source>
        <dbReference type="Proteomes" id="UP000218323"/>
    </source>
</evidence>
<reference evidence="9 10" key="1">
    <citation type="submission" date="2017-09" db="EMBL/GenBank/DDBJ databases">
        <title>Sphingomonas adhaesiva DSM 7418, whole genome shotgun sequence.</title>
        <authorList>
            <person name="Feng G."/>
            <person name="Zhu H."/>
        </authorList>
    </citation>
    <scope>NUCLEOTIDE SEQUENCE [LARGE SCALE GENOMIC DNA]</scope>
    <source>
        <strain evidence="9 10">DSM 7418</strain>
    </source>
</reference>
<evidence type="ECO:0000256" key="2">
    <source>
        <dbReference type="ARBA" id="ARBA00022676"/>
    </source>
</evidence>
<keyword evidence="6 7" id="KW-0472">Membrane</keyword>
<dbReference type="InterPro" id="IPR001173">
    <property type="entry name" value="Glyco_trans_2-like"/>
</dbReference>
<evidence type="ECO:0000259" key="8">
    <source>
        <dbReference type="Pfam" id="PF00535"/>
    </source>
</evidence>
<feature type="transmembrane region" description="Helical" evidence="7">
    <location>
        <begin position="255"/>
        <end position="276"/>
    </location>
</feature>